<evidence type="ECO:0000313" key="20">
    <source>
        <dbReference type="EMBL" id="OBS81362.1"/>
    </source>
</evidence>
<evidence type="ECO:0000256" key="11">
    <source>
        <dbReference type="ARBA" id="ARBA00023180"/>
    </source>
</evidence>
<dbReference type="EMBL" id="LZPO01017281">
    <property type="protein sequence ID" value="OBS81362.1"/>
    <property type="molecule type" value="Genomic_DNA"/>
</dbReference>
<organism evidence="20 21">
    <name type="scientific">Neotoma lepida</name>
    <name type="common">Desert woodrat</name>
    <dbReference type="NCBI Taxonomy" id="56216"/>
    <lineage>
        <taxon>Eukaryota</taxon>
        <taxon>Metazoa</taxon>
        <taxon>Chordata</taxon>
        <taxon>Craniata</taxon>
        <taxon>Vertebrata</taxon>
        <taxon>Euteleostomi</taxon>
        <taxon>Mammalia</taxon>
        <taxon>Eutheria</taxon>
        <taxon>Euarchontoglires</taxon>
        <taxon>Glires</taxon>
        <taxon>Rodentia</taxon>
        <taxon>Myomorpha</taxon>
        <taxon>Muroidea</taxon>
        <taxon>Cricetidae</taxon>
        <taxon>Neotominae</taxon>
        <taxon>Neotoma</taxon>
    </lineage>
</organism>
<dbReference type="Proteomes" id="UP000092124">
    <property type="component" value="Unassembled WGS sequence"/>
</dbReference>
<feature type="domain" description="TNFR-Cys" evidence="19">
    <location>
        <begin position="61"/>
        <end position="103"/>
    </location>
</feature>
<dbReference type="SUPFAM" id="SSF57586">
    <property type="entry name" value="TNF receptor-like"/>
    <property type="match status" value="2"/>
</dbReference>
<dbReference type="GO" id="GO:0051094">
    <property type="term" value="P:positive regulation of developmental process"/>
    <property type="evidence" value="ECO:0007669"/>
    <property type="project" value="UniProtKB-ARBA"/>
</dbReference>
<evidence type="ECO:0000256" key="2">
    <source>
        <dbReference type="ARBA" id="ARBA00015766"/>
    </source>
</evidence>
<evidence type="ECO:0000256" key="14">
    <source>
        <dbReference type="ARBA" id="ARBA00045871"/>
    </source>
</evidence>
<keyword evidence="7 17" id="KW-1133">Transmembrane helix</keyword>
<sequence length="287" mass="31826">MVTLPRQCVLWGCLLTAVHLGQCITCSDKQYFLNGQCCDLCQPGERLADHCTAVTKTHCLQCNSGEYMNTWNRELRCYQHTHCESNEGLQVEKEGTSDTDTICACKEGHHCTSKECKRCALHKSCGPGFGVKQMGTADTVCEPCPAGFFSNESSTFEKCHPWTSCEAKKMVVLQEGTNQTDAVCGLQPRMRALLVIPIVMVILVTIFVVVSFCIKKVVKEPEENKAPPPDVDVERRQDPVETEIDTTAPVQETLLGCQPVTQEDGKESRISVQERQLTGSLEVKHLV</sequence>
<dbReference type="InterPro" id="IPR020435">
    <property type="entry name" value="TNFR_5"/>
</dbReference>
<dbReference type="GO" id="GO:0045935">
    <property type="term" value="P:positive regulation of nucleobase-containing compound metabolic process"/>
    <property type="evidence" value="ECO:0007669"/>
    <property type="project" value="UniProtKB-ARBA"/>
</dbReference>
<dbReference type="GO" id="GO:0010557">
    <property type="term" value="P:positive regulation of macromolecule biosynthetic process"/>
    <property type="evidence" value="ECO:0007669"/>
    <property type="project" value="UniProtKB-ARBA"/>
</dbReference>
<dbReference type="PANTHER" id="PTHR46875:SF1">
    <property type="entry name" value="TUMOR NECROSIS FACTOR RECEPTOR SUPERFAMILY MEMBER 5"/>
    <property type="match status" value="1"/>
</dbReference>
<dbReference type="PROSITE" id="PS00652">
    <property type="entry name" value="TNFR_NGFR_1"/>
    <property type="match status" value="1"/>
</dbReference>
<dbReference type="GO" id="GO:0006874">
    <property type="term" value="P:intracellular calcium ion homeostasis"/>
    <property type="evidence" value="ECO:0007669"/>
    <property type="project" value="UniProtKB-ARBA"/>
</dbReference>
<evidence type="ECO:0000256" key="10">
    <source>
        <dbReference type="ARBA" id="ARBA00023170"/>
    </source>
</evidence>
<dbReference type="STRING" id="56216.A0A1A6HUE5"/>
<accession>A0A1A6HUE5</accession>
<dbReference type="Pfam" id="PF00020">
    <property type="entry name" value="TNFR_c6"/>
    <property type="match status" value="2"/>
</dbReference>
<keyword evidence="3 17" id="KW-0812">Transmembrane</keyword>
<keyword evidence="11" id="KW-0325">Glycoprotein</keyword>
<dbReference type="PANTHER" id="PTHR46875">
    <property type="entry name" value="TUMOR NECROSIS FACTOR RECEPTOR SUPERFAMILY MEMBER 5"/>
    <property type="match status" value="1"/>
</dbReference>
<keyword evidence="8 17" id="KW-0472">Membrane</keyword>
<dbReference type="InterPro" id="IPR001368">
    <property type="entry name" value="TNFR/NGFR_Cys_rich_reg"/>
</dbReference>
<feature type="repeat" description="TNFR-Cys" evidence="15">
    <location>
        <begin position="61"/>
        <end position="103"/>
    </location>
</feature>
<evidence type="ECO:0000256" key="4">
    <source>
        <dbReference type="ARBA" id="ARBA00022729"/>
    </source>
</evidence>
<dbReference type="GO" id="GO:0010468">
    <property type="term" value="P:regulation of gene expression"/>
    <property type="evidence" value="ECO:0007669"/>
    <property type="project" value="UniProtKB-ARBA"/>
</dbReference>
<feature type="domain" description="TNFR-Cys" evidence="19">
    <location>
        <begin position="143"/>
        <end position="184"/>
    </location>
</feature>
<evidence type="ECO:0000256" key="15">
    <source>
        <dbReference type="PROSITE-ProRule" id="PRU00206"/>
    </source>
</evidence>
<comment type="caution">
    <text evidence="15">Lacks conserved residue(s) required for the propagation of feature annotation.</text>
</comment>
<evidence type="ECO:0000256" key="8">
    <source>
        <dbReference type="ARBA" id="ARBA00023136"/>
    </source>
</evidence>
<evidence type="ECO:0000256" key="3">
    <source>
        <dbReference type="ARBA" id="ARBA00022692"/>
    </source>
</evidence>
<evidence type="ECO:0000256" key="1">
    <source>
        <dbReference type="ARBA" id="ARBA00004479"/>
    </source>
</evidence>
<dbReference type="GO" id="GO:0035631">
    <property type="term" value="C:CD40 receptor complex"/>
    <property type="evidence" value="ECO:0007669"/>
    <property type="project" value="TreeGrafter"/>
</dbReference>
<name>A0A1A6HUE5_NEOLE</name>
<dbReference type="InterPro" id="IPR052135">
    <property type="entry name" value="TNFRSF5"/>
</dbReference>
<evidence type="ECO:0000256" key="13">
    <source>
        <dbReference type="ARBA" id="ARBA00032719"/>
    </source>
</evidence>
<keyword evidence="4 18" id="KW-0732">Signal</keyword>
<evidence type="ECO:0000313" key="21">
    <source>
        <dbReference type="Proteomes" id="UP000092124"/>
    </source>
</evidence>
<dbReference type="GO" id="GO:0042113">
    <property type="term" value="P:B cell activation"/>
    <property type="evidence" value="ECO:0007669"/>
    <property type="project" value="InterPro"/>
</dbReference>
<comment type="caution">
    <text evidence="20">The sequence shown here is derived from an EMBL/GenBank/DDBJ whole genome shotgun (WGS) entry which is preliminary data.</text>
</comment>
<protein>
    <recommendedName>
        <fullName evidence="2">Tumor necrosis factor receptor superfamily member 5</fullName>
    </recommendedName>
    <alternativeName>
        <fullName evidence="12">B-cell surface antigen CD40</fullName>
    </alternativeName>
    <alternativeName>
        <fullName evidence="13">CD40L receptor</fullName>
    </alternativeName>
</protein>
<keyword evidence="21" id="KW-1185">Reference proteome</keyword>
<reference evidence="20 21" key="1">
    <citation type="submission" date="2016-06" db="EMBL/GenBank/DDBJ databases">
        <title>The Draft Genome Sequence and Annotation of the Desert Woodrat Neotoma lepida.</title>
        <authorList>
            <person name="Campbell M."/>
            <person name="Oakeson K.F."/>
            <person name="Yandell M."/>
            <person name="Halpert J.R."/>
            <person name="Dearing D."/>
        </authorList>
    </citation>
    <scope>NUCLEOTIDE SEQUENCE [LARGE SCALE GENOMIC DNA]</scope>
    <source>
        <strain evidence="20">417</strain>
        <tissue evidence="20">Liver</tissue>
    </source>
</reference>
<dbReference type="InterPro" id="IPR034021">
    <property type="entry name" value="TNFRSF5_N"/>
</dbReference>
<dbReference type="GO" id="GO:0038023">
    <property type="term" value="F:signaling receptor activity"/>
    <property type="evidence" value="ECO:0007669"/>
    <property type="project" value="InterPro"/>
</dbReference>
<feature type="repeat" description="TNFR-Cys" evidence="15">
    <location>
        <begin position="143"/>
        <end position="184"/>
    </location>
</feature>
<evidence type="ECO:0000256" key="18">
    <source>
        <dbReference type="SAM" id="SignalP"/>
    </source>
</evidence>
<evidence type="ECO:0000256" key="9">
    <source>
        <dbReference type="ARBA" id="ARBA00023157"/>
    </source>
</evidence>
<dbReference type="PROSITE" id="PS50050">
    <property type="entry name" value="TNFR_NGFR_2"/>
    <property type="match status" value="2"/>
</dbReference>
<keyword evidence="6" id="KW-0391">Immunity</keyword>
<evidence type="ECO:0000259" key="19">
    <source>
        <dbReference type="PROSITE" id="PS50050"/>
    </source>
</evidence>
<evidence type="ECO:0000256" key="16">
    <source>
        <dbReference type="SAM" id="MobiDB-lite"/>
    </source>
</evidence>
<gene>
    <name evidence="20" type="ORF">A6R68_20464</name>
</gene>
<evidence type="ECO:0000256" key="12">
    <source>
        <dbReference type="ARBA" id="ARBA00031089"/>
    </source>
</evidence>
<dbReference type="AlphaFoldDB" id="A0A1A6HUE5"/>
<dbReference type="Gene3D" id="2.10.50.10">
    <property type="entry name" value="Tumor Necrosis Factor Receptor, subunit A, domain 2"/>
    <property type="match status" value="2"/>
</dbReference>
<feature type="transmembrane region" description="Helical" evidence="17">
    <location>
        <begin position="192"/>
        <end position="214"/>
    </location>
</feature>
<keyword evidence="5" id="KW-0677">Repeat</keyword>
<dbReference type="CDD" id="cd13407">
    <property type="entry name" value="TNFRSF5"/>
    <property type="match status" value="1"/>
</dbReference>
<dbReference type="GO" id="GO:0009897">
    <property type="term" value="C:external side of plasma membrane"/>
    <property type="evidence" value="ECO:0007669"/>
    <property type="project" value="InterPro"/>
</dbReference>
<dbReference type="OrthoDB" id="9932129at2759"/>
<dbReference type="GO" id="GO:0006952">
    <property type="term" value="P:defense response"/>
    <property type="evidence" value="ECO:0007669"/>
    <property type="project" value="UniProtKB-ARBA"/>
</dbReference>
<keyword evidence="9 15" id="KW-1015">Disulfide bond</keyword>
<comment type="function">
    <text evidence="14">Receptor for TNFSF5/CD40LG. Transduces TRAF6- and MAP3K8-mediated signals that activate ERK in macrophages and B cells, leading to induction of immunoglobulin secretion.</text>
</comment>
<dbReference type="PRINTS" id="PR01922">
    <property type="entry name" value="TNFACTORR5"/>
</dbReference>
<proteinExistence type="predicted"/>
<feature type="disulfide bond" evidence="15">
    <location>
        <begin position="62"/>
        <end position="77"/>
    </location>
</feature>
<dbReference type="FunFam" id="2.10.50.10:FF:000041">
    <property type="entry name" value="Tumor necrosis factor receptor superfamily member 5"/>
    <property type="match status" value="1"/>
</dbReference>
<evidence type="ECO:0000256" key="5">
    <source>
        <dbReference type="ARBA" id="ARBA00022737"/>
    </source>
</evidence>
<dbReference type="GO" id="GO:0023035">
    <property type="term" value="P:CD40 signaling pathway"/>
    <property type="evidence" value="ECO:0007669"/>
    <property type="project" value="UniProtKB-ARBA"/>
</dbReference>
<feature type="signal peptide" evidence="18">
    <location>
        <begin position="1"/>
        <end position="23"/>
    </location>
</feature>
<evidence type="ECO:0000256" key="17">
    <source>
        <dbReference type="SAM" id="Phobius"/>
    </source>
</evidence>
<evidence type="ECO:0000256" key="7">
    <source>
        <dbReference type="ARBA" id="ARBA00022989"/>
    </source>
</evidence>
<dbReference type="GO" id="GO:0002768">
    <property type="term" value="P:immune response-regulating cell surface receptor signaling pathway"/>
    <property type="evidence" value="ECO:0007669"/>
    <property type="project" value="TreeGrafter"/>
</dbReference>
<keyword evidence="10" id="KW-0675">Receptor</keyword>
<evidence type="ECO:0000256" key="6">
    <source>
        <dbReference type="ARBA" id="ARBA00022859"/>
    </source>
</evidence>
<dbReference type="SMART" id="SM00208">
    <property type="entry name" value="TNFR"/>
    <property type="match status" value="4"/>
</dbReference>
<feature type="disulfide bond" evidence="15">
    <location>
        <begin position="144"/>
        <end position="159"/>
    </location>
</feature>
<feature type="chain" id="PRO_5008346650" description="Tumor necrosis factor receptor superfamily member 5" evidence="18">
    <location>
        <begin position="24"/>
        <end position="287"/>
    </location>
</feature>
<dbReference type="GO" id="GO:0051240">
    <property type="term" value="P:positive regulation of multicellular organismal process"/>
    <property type="evidence" value="ECO:0007669"/>
    <property type="project" value="UniProtKB-ARBA"/>
</dbReference>
<feature type="region of interest" description="Disordered" evidence="16">
    <location>
        <begin position="222"/>
        <end position="250"/>
    </location>
</feature>
<comment type="subcellular location">
    <subcellularLocation>
        <location evidence="1">Membrane</location>
        <topology evidence="1">Single-pass type I membrane protein</topology>
    </subcellularLocation>
</comment>